<protein>
    <submittedName>
        <fullName evidence="12">Branched-chain amino acid ABC transporter substrate-binding protein</fullName>
    </submittedName>
</protein>
<dbReference type="Proteomes" id="UP000187251">
    <property type="component" value="Unassembled WGS sequence"/>
</dbReference>
<dbReference type="InterPro" id="IPR043428">
    <property type="entry name" value="LivM-like"/>
</dbReference>
<organism evidence="12 13">
    <name type="scientific">Alcaligenes xylosoxydans xylosoxydans</name>
    <name type="common">Achromobacter xylosoxidans</name>
    <dbReference type="NCBI Taxonomy" id="85698"/>
    <lineage>
        <taxon>Bacteria</taxon>
        <taxon>Pseudomonadati</taxon>
        <taxon>Pseudomonadota</taxon>
        <taxon>Betaproteobacteria</taxon>
        <taxon>Burkholderiales</taxon>
        <taxon>Alcaligenaceae</taxon>
        <taxon>Achromobacter</taxon>
    </lineage>
</organism>
<evidence type="ECO:0000256" key="6">
    <source>
        <dbReference type="ARBA" id="ARBA00022840"/>
    </source>
</evidence>
<keyword evidence="7 10" id="KW-1133">Transmembrane helix</keyword>
<comment type="subcellular location">
    <subcellularLocation>
        <location evidence="1">Cell membrane</location>
        <topology evidence="1">Multi-pass membrane protein</topology>
    </subcellularLocation>
</comment>
<feature type="transmembrane region" description="Helical" evidence="10">
    <location>
        <begin position="50"/>
        <end position="69"/>
    </location>
</feature>
<evidence type="ECO:0000256" key="7">
    <source>
        <dbReference type="ARBA" id="ARBA00022989"/>
    </source>
</evidence>
<dbReference type="CDD" id="cd06581">
    <property type="entry name" value="TM_PBP1_LivM_like"/>
    <property type="match status" value="1"/>
</dbReference>
<proteinExistence type="predicted"/>
<evidence type="ECO:0000256" key="9">
    <source>
        <dbReference type="SAM" id="MobiDB-lite"/>
    </source>
</evidence>
<feature type="transmembrane region" description="Helical" evidence="10">
    <location>
        <begin position="105"/>
        <end position="127"/>
    </location>
</feature>
<dbReference type="EMBL" id="MJMN01000012">
    <property type="protein sequence ID" value="OMG88969.1"/>
    <property type="molecule type" value="Genomic_DNA"/>
</dbReference>
<dbReference type="GO" id="GO:0005886">
    <property type="term" value="C:plasma membrane"/>
    <property type="evidence" value="ECO:0007669"/>
    <property type="project" value="UniProtKB-SubCell"/>
</dbReference>
<sequence length="633" mass="66364">MTDSSLAQPALATRADPRRAARGRDLLWLAIACLALTVAGPWLFDTYLLNVLIKALFFAVAAVTVDILWGYTGYLTFGQSAFFGVGAYAAGLAFTHYGFSPGIALLAALVAVGAAALLALATGWLSFYRGASPFFATVISLVLPIVLTQVALSGGTYTGSSSGLTGYDTFDLSLEAWYVIAAGGLSIVALLAWVAVRSDGGRILAALRDNEGRCSYLGLNTAHWRIALLVVCGAVASLSGFGYGAFSGVVAPELTGFVFGTELIIWVALGGRGTVWGPVLGAVLINVAGSYLSGNMPFLYQLVLGVTFILVILLLPRGLLPLVLAPWRRRRPAPVPELVARAPAAGIASGQGGISGQGGSPAPGGAEGGLVLAGVAKRFGSLKVLEGIDLRARGGELLGLIGPNGAGKTTLMRCIADGAERSEGAVELCGHAVKREGPEQCVRHGLGRKFQNANIFDTLTVAESLRIATTLRERPSWRRRSPRLALPAYALEVLRMTGLDQQLDRVARDLSHGQQQALELAMVLALEPRVVLLDEPTAGLSKDERARIGQVLSALAHTHGLCCLLVEHDLDFVAEVATRIIVLHQGRIVMDGSFREVAESELVRTIYAGNAPAGQGAQPGNPPASQPQQGAQP</sequence>
<feature type="domain" description="ABC transporter" evidence="11">
    <location>
        <begin position="370"/>
        <end position="610"/>
    </location>
</feature>
<dbReference type="Pfam" id="PF00005">
    <property type="entry name" value="ABC_tran"/>
    <property type="match status" value="1"/>
</dbReference>
<dbReference type="Pfam" id="PF02653">
    <property type="entry name" value="BPD_transp_2"/>
    <property type="match status" value="1"/>
</dbReference>
<dbReference type="PANTHER" id="PTHR45772:SF2">
    <property type="entry name" value="ABC TRANSPORTER ATP-BINDING PROTEIN"/>
    <property type="match status" value="1"/>
</dbReference>
<evidence type="ECO:0000313" key="13">
    <source>
        <dbReference type="Proteomes" id="UP000187251"/>
    </source>
</evidence>
<dbReference type="PANTHER" id="PTHR45772">
    <property type="entry name" value="CONSERVED COMPONENT OF ABC TRANSPORTER FOR NATURAL AMINO ACIDS-RELATED"/>
    <property type="match status" value="1"/>
</dbReference>
<accession>A0A1R1JUM6</accession>
<gene>
    <name evidence="12" type="ORF">BIZ92_24795</name>
</gene>
<feature type="transmembrane region" description="Helical" evidence="10">
    <location>
        <begin position="217"/>
        <end position="239"/>
    </location>
</feature>
<dbReference type="GO" id="GO:0016887">
    <property type="term" value="F:ATP hydrolysis activity"/>
    <property type="evidence" value="ECO:0007669"/>
    <property type="project" value="InterPro"/>
</dbReference>
<dbReference type="Gene3D" id="3.40.50.300">
    <property type="entry name" value="P-loop containing nucleotide triphosphate hydrolases"/>
    <property type="match status" value="1"/>
</dbReference>
<keyword evidence="4 10" id="KW-0812">Transmembrane</keyword>
<dbReference type="RefSeq" id="WP_076411373.1">
    <property type="nucleotide sequence ID" value="NZ_AP028040.1"/>
</dbReference>
<keyword evidence="3" id="KW-1003">Cell membrane</keyword>
<evidence type="ECO:0000313" key="12">
    <source>
        <dbReference type="EMBL" id="OMG88969.1"/>
    </source>
</evidence>
<feature type="transmembrane region" description="Helical" evidence="10">
    <location>
        <begin position="298"/>
        <end position="320"/>
    </location>
</feature>
<evidence type="ECO:0000256" key="10">
    <source>
        <dbReference type="SAM" id="Phobius"/>
    </source>
</evidence>
<feature type="region of interest" description="Disordered" evidence="9">
    <location>
        <begin position="610"/>
        <end position="633"/>
    </location>
</feature>
<keyword evidence="2" id="KW-0813">Transport</keyword>
<keyword evidence="8 10" id="KW-0472">Membrane</keyword>
<name>A0A1R1JUM6_ALCXX</name>
<evidence type="ECO:0000256" key="2">
    <source>
        <dbReference type="ARBA" id="ARBA00022448"/>
    </source>
</evidence>
<dbReference type="InterPro" id="IPR051120">
    <property type="entry name" value="ABC_AA/LPS_Transport"/>
</dbReference>
<keyword evidence="5" id="KW-0547">Nucleotide-binding</keyword>
<feature type="transmembrane region" description="Helical" evidence="10">
    <location>
        <begin position="81"/>
        <end position="99"/>
    </location>
</feature>
<reference evidence="12 13" key="1">
    <citation type="submission" date="2016-09" db="EMBL/GenBank/DDBJ databases">
        <title>Phylogenomics of Achromobacter.</title>
        <authorList>
            <person name="Jeukens J."/>
            <person name="Freschi L."/>
            <person name="Vincent A.T."/>
            <person name="Emond-Rheault J.-G."/>
            <person name="Kukavica-Ibrulj I."/>
            <person name="Charette S.J."/>
            <person name="Levesque R.C."/>
        </authorList>
    </citation>
    <scope>NUCLEOTIDE SEQUENCE [LARGE SCALE GENOMIC DNA]</scope>
    <source>
        <strain evidence="12 13">AUS488</strain>
    </source>
</reference>
<evidence type="ECO:0000256" key="4">
    <source>
        <dbReference type="ARBA" id="ARBA00022692"/>
    </source>
</evidence>
<evidence type="ECO:0000256" key="8">
    <source>
        <dbReference type="ARBA" id="ARBA00023136"/>
    </source>
</evidence>
<dbReference type="InterPro" id="IPR003593">
    <property type="entry name" value="AAA+_ATPase"/>
</dbReference>
<dbReference type="GO" id="GO:0005524">
    <property type="term" value="F:ATP binding"/>
    <property type="evidence" value="ECO:0007669"/>
    <property type="project" value="UniProtKB-KW"/>
</dbReference>
<dbReference type="SMART" id="SM00382">
    <property type="entry name" value="AAA"/>
    <property type="match status" value="1"/>
</dbReference>
<evidence type="ECO:0000256" key="5">
    <source>
        <dbReference type="ARBA" id="ARBA00022741"/>
    </source>
</evidence>
<dbReference type="SUPFAM" id="SSF52540">
    <property type="entry name" value="P-loop containing nucleoside triphosphate hydrolases"/>
    <property type="match status" value="1"/>
</dbReference>
<dbReference type="OrthoDB" id="9805514at2"/>
<feature type="transmembrane region" description="Helical" evidence="10">
    <location>
        <begin position="176"/>
        <end position="196"/>
    </location>
</feature>
<keyword evidence="6" id="KW-0067">ATP-binding</keyword>
<dbReference type="PROSITE" id="PS50893">
    <property type="entry name" value="ABC_TRANSPORTER_2"/>
    <property type="match status" value="1"/>
</dbReference>
<dbReference type="InterPro" id="IPR017871">
    <property type="entry name" value="ABC_transporter-like_CS"/>
</dbReference>
<dbReference type="InterPro" id="IPR027417">
    <property type="entry name" value="P-loop_NTPase"/>
</dbReference>
<feature type="transmembrane region" description="Helical" evidence="10">
    <location>
        <begin position="26"/>
        <end position="44"/>
    </location>
</feature>
<evidence type="ECO:0000256" key="3">
    <source>
        <dbReference type="ARBA" id="ARBA00022475"/>
    </source>
</evidence>
<dbReference type="GO" id="GO:0015658">
    <property type="term" value="F:branched-chain amino acid transmembrane transporter activity"/>
    <property type="evidence" value="ECO:0007669"/>
    <property type="project" value="InterPro"/>
</dbReference>
<evidence type="ECO:0000259" key="11">
    <source>
        <dbReference type="PROSITE" id="PS50893"/>
    </source>
</evidence>
<dbReference type="InterPro" id="IPR003439">
    <property type="entry name" value="ABC_transporter-like_ATP-bd"/>
</dbReference>
<feature type="compositionally biased region" description="Low complexity" evidence="9">
    <location>
        <begin position="610"/>
        <end position="619"/>
    </location>
</feature>
<feature type="transmembrane region" description="Helical" evidence="10">
    <location>
        <begin position="134"/>
        <end position="156"/>
    </location>
</feature>
<dbReference type="PROSITE" id="PS00211">
    <property type="entry name" value="ABC_TRANSPORTER_1"/>
    <property type="match status" value="1"/>
</dbReference>
<dbReference type="AlphaFoldDB" id="A0A1R1JUM6"/>
<dbReference type="InterPro" id="IPR001851">
    <property type="entry name" value="ABC_transp_permease"/>
</dbReference>
<evidence type="ECO:0000256" key="1">
    <source>
        <dbReference type="ARBA" id="ARBA00004651"/>
    </source>
</evidence>
<comment type="caution">
    <text evidence="12">The sequence shown here is derived from an EMBL/GenBank/DDBJ whole genome shotgun (WGS) entry which is preliminary data.</text>
</comment>